<dbReference type="InterPro" id="IPR051246">
    <property type="entry name" value="WDR48"/>
</dbReference>
<evidence type="ECO:0000256" key="4">
    <source>
        <dbReference type="SAM" id="MobiDB-lite"/>
    </source>
</evidence>
<dbReference type="EMBL" id="JAODUP010000045">
    <property type="protein sequence ID" value="KAK2165791.1"/>
    <property type="molecule type" value="Genomic_DNA"/>
</dbReference>
<dbReference type="PANTHER" id="PTHR19862">
    <property type="entry name" value="WD REPEAT-CONTAINING PROTEIN 48"/>
    <property type="match status" value="1"/>
</dbReference>
<keyword evidence="2" id="KW-0677">Repeat</keyword>
<evidence type="ECO:0000313" key="5">
    <source>
        <dbReference type="EMBL" id="KAK2165791.1"/>
    </source>
</evidence>
<dbReference type="Gene3D" id="2.130.10.10">
    <property type="entry name" value="YVTN repeat-like/Quinoprotein amine dehydrogenase"/>
    <property type="match status" value="1"/>
</dbReference>
<sequence length="449" mass="50674">MANLHGKTGTNFRKKFQFYVIIKTYCFYGLFKVSYVIRDETERQHRSGVNSLKYDPQLKRLYSAGRDSIIRIWNTDTPKDPYMQSMEHHTDWVNDIVLCCGGRTSSSLNGNKDSIYSLAMNQSGTVIVSGSTEKVLRVWDPRTCHKLMKLKGHMDNVKALVLNRDGTQVNDTFTTVYSGGRDQCVWATDIRNPDNRILICQEKAPILKSLRANTSHLSADYDNEVSVPLTHTPEMSIAGGASIRQFHILNDKQHVLTKDTENNVALYDILTVSIRKLICFRLNFGCLVLQALLEHWPRTHTVPVGDKDDVNGALSCEKLGGNPYFSVPGHTPVILRDRLSASDMILVRKVIEHVYDKMLGQSSDTNSQMTAGNNTNSASNKQEKSEQEHDEDWSSTAEEKIELLCNDQVCPIVSVHVSSLCVCVCVLNRFKSKLTLYLVSFSCLIQTWI</sequence>
<feature type="repeat" description="WD" evidence="3">
    <location>
        <begin position="42"/>
        <end position="83"/>
    </location>
</feature>
<protein>
    <recommendedName>
        <fullName evidence="7">WD repeat-containing protein 48</fullName>
    </recommendedName>
</protein>
<dbReference type="PROSITE" id="PS00678">
    <property type="entry name" value="WD_REPEATS_1"/>
    <property type="match status" value="1"/>
</dbReference>
<evidence type="ECO:0000313" key="6">
    <source>
        <dbReference type="Proteomes" id="UP001208570"/>
    </source>
</evidence>
<proteinExistence type="predicted"/>
<evidence type="ECO:0008006" key="7">
    <source>
        <dbReference type="Google" id="ProtNLM"/>
    </source>
</evidence>
<feature type="compositionally biased region" description="Polar residues" evidence="4">
    <location>
        <begin position="362"/>
        <end position="380"/>
    </location>
</feature>
<comment type="caution">
    <text evidence="5">The sequence shown here is derived from an EMBL/GenBank/DDBJ whole genome shotgun (WGS) entry which is preliminary data.</text>
</comment>
<gene>
    <name evidence="5" type="ORF">LSH36_45g06061</name>
</gene>
<keyword evidence="6" id="KW-1185">Reference proteome</keyword>
<keyword evidence="1 3" id="KW-0853">WD repeat</keyword>
<dbReference type="PROSITE" id="PS50082">
    <property type="entry name" value="WD_REPEATS_2"/>
    <property type="match status" value="2"/>
</dbReference>
<dbReference type="InterPro" id="IPR019775">
    <property type="entry name" value="WD40_repeat_CS"/>
</dbReference>
<dbReference type="SMART" id="SM00320">
    <property type="entry name" value="WD40"/>
    <property type="match status" value="4"/>
</dbReference>
<dbReference type="GO" id="GO:0043130">
    <property type="term" value="F:ubiquitin binding"/>
    <property type="evidence" value="ECO:0007669"/>
    <property type="project" value="TreeGrafter"/>
</dbReference>
<dbReference type="GO" id="GO:0000724">
    <property type="term" value="P:double-strand break repair via homologous recombination"/>
    <property type="evidence" value="ECO:0007669"/>
    <property type="project" value="TreeGrafter"/>
</dbReference>
<feature type="repeat" description="WD" evidence="3">
    <location>
        <begin position="108"/>
        <end position="149"/>
    </location>
</feature>
<dbReference type="InterPro" id="IPR021772">
    <property type="entry name" value="WDR48/Bun107"/>
</dbReference>
<dbReference type="AlphaFoldDB" id="A0AAD9NEX7"/>
<evidence type="ECO:0000256" key="2">
    <source>
        <dbReference type="ARBA" id="ARBA00022737"/>
    </source>
</evidence>
<dbReference type="PROSITE" id="PS50294">
    <property type="entry name" value="WD_REPEATS_REGION"/>
    <property type="match status" value="2"/>
</dbReference>
<dbReference type="Pfam" id="PF00400">
    <property type="entry name" value="WD40"/>
    <property type="match status" value="2"/>
</dbReference>
<reference evidence="5" key="1">
    <citation type="journal article" date="2023" name="Mol. Biol. Evol.">
        <title>Third-Generation Sequencing Reveals the Adaptive Role of the Epigenome in Three Deep-Sea Polychaetes.</title>
        <authorList>
            <person name="Perez M."/>
            <person name="Aroh O."/>
            <person name="Sun Y."/>
            <person name="Lan Y."/>
            <person name="Juniper S.K."/>
            <person name="Young C.R."/>
            <person name="Angers B."/>
            <person name="Qian P.Y."/>
        </authorList>
    </citation>
    <scope>NUCLEOTIDE SEQUENCE</scope>
    <source>
        <strain evidence="5">P08H-3</strain>
    </source>
</reference>
<evidence type="ECO:0000256" key="1">
    <source>
        <dbReference type="ARBA" id="ARBA00022574"/>
    </source>
</evidence>
<organism evidence="5 6">
    <name type="scientific">Paralvinella palmiformis</name>
    <dbReference type="NCBI Taxonomy" id="53620"/>
    <lineage>
        <taxon>Eukaryota</taxon>
        <taxon>Metazoa</taxon>
        <taxon>Spiralia</taxon>
        <taxon>Lophotrochozoa</taxon>
        <taxon>Annelida</taxon>
        <taxon>Polychaeta</taxon>
        <taxon>Sedentaria</taxon>
        <taxon>Canalipalpata</taxon>
        <taxon>Terebellida</taxon>
        <taxon>Terebelliformia</taxon>
        <taxon>Alvinellidae</taxon>
        <taxon>Paralvinella</taxon>
    </lineage>
</organism>
<dbReference type="SUPFAM" id="SSF50978">
    <property type="entry name" value="WD40 repeat-like"/>
    <property type="match status" value="1"/>
</dbReference>
<dbReference type="Proteomes" id="UP001208570">
    <property type="component" value="Unassembled WGS sequence"/>
</dbReference>
<name>A0AAD9NEX7_9ANNE</name>
<accession>A0AAD9NEX7</accession>
<dbReference type="InterPro" id="IPR001680">
    <property type="entry name" value="WD40_rpt"/>
</dbReference>
<dbReference type="Pfam" id="PF11816">
    <property type="entry name" value="DUF3337"/>
    <property type="match status" value="1"/>
</dbReference>
<dbReference type="InterPro" id="IPR015943">
    <property type="entry name" value="WD40/YVTN_repeat-like_dom_sf"/>
</dbReference>
<evidence type="ECO:0000256" key="3">
    <source>
        <dbReference type="PROSITE-ProRule" id="PRU00221"/>
    </source>
</evidence>
<dbReference type="InterPro" id="IPR036322">
    <property type="entry name" value="WD40_repeat_dom_sf"/>
</dbReference>
<feature type="region of interest" description="Disordered" evidence="4">
    <location>
        <begin position="362"/>
        <end position="393"/>
    </location>
</feature>
<dbReference type="PANTHER" id="PTHR19862:SF14">
    <property type="entry name" value="WD REPEAT-CONTAINING PROTEIN 48"/>
    <property type="match status" value="1"/>
</dbReference>